<evidence type="ECO:0000256" key="4">
    <source>
        <dbReference type="ARBA" id="ARBA00022840"/>
    </source>
</evidence>
<protein>
    <recommendedName>
        <fullName evidence="8">Lactation elevated protein 1</fullName>
    </recommendedName>
</protein>
<proteinExistence type="inferred from homology"/>
<evidence type="ECO:0000313" key="6">
    <source>
        <dbReference type="EMBL" id="KAI5063226.1"/>
    </source>
</evidence>
<evidence type="ECO:0000256" key="2">
    <source>
        <dbReference type="ARBA" id="ARBA00022528"/>
    </source>
</evidence>
<dbReference type="Pfam" id="PF03969">
    <property type="entry name" value="AFG1_ATPase"/>
    <property type="match status" value="1"/>
</dbReference>
<sequence length="653" mass="74907">MGIKSLRGTYIKGIAVNYNSLVKRGVLQPDLQQENVVAALDNLLQQLAEYEKKMEFYHTQLKEWETQRHRLRQELLQEEAEKVAKRVVEKKQAAEKKSFLNSVSRWYKQLKERLLQHEAERERQWELRAYGLATSNLVSDASREKRSNRQVEAGSGKMVAHINREKRLDQLAGPRPSLPPSPKGLYIYGSVGCGKTMLMDMFYNAAEGVVNHRRRLHFHSALLEVHDWMHKLWKQQQEKKMEYDTTIQDDDDLDALESQEVTMKNTIKKWLDNERKFQEDFVPSNILDMVAEYLLSESLDSAKGGASLLCFDEMQVVDVFTAVALAGIFTALIKKGAVVVLTSNRAPTDLNKEGMQKELFNKFISELQQHCHLILLGSEIDYRRLLAADEKSDWKNYFWPLNKDAHDALELRWQQLVSEAGGKVVQTTVPVMFGRTLEVPQSCSGVARFSFEEICDRPVGAADYLAVARNFHTVFITGIPVMSMRNRDKARRFITLVDELYNHRRQMICTAETSIDELFLGSEEGFLVDLESLQFETEAENTRLRRDVTLSGSVAPVASSQEEKRSIQSLLSGREELFAFQRAVSRLTEMQKLGASAQPSKPQLWKLVGQVPAFSRTHIKVLKAMNWTLCKSLQRQELSGRDFINLIWIILIC</sequence>
<reference evidence="6" key="1">
    <citation type="submission" date="2021-01" db="EMBL/GenBank/DDBJ databases">
        <title>Adiantum capillus-veneris genome.</title>
        <authorList>
            <person name="Fang Y."/>
            <person name="Liao Q."/>
        </authorList>
    </citation>
    <scope>NUCLEOTIDE SEQUENCE</scope>
    <source>
        <strain evidence="6">H3</strain>
        <tissue evidence="6">Leaf</tissue>
    </source>
</reference>
<keyword evidence="3" id="KW-0547">Nucleotide-binding</keyword>
<dbReference type="GO" id="GO:0016887">
    <property type="term" value="F:ATP hydrolysis activity"/>
    <property type="evidence" value="ECO:0007669"/>
    <property type="project" value="InterPro"/>
</dbReference>
<dbReference type="GO" id="GO:0005524">
    <property type="term" value="F:ATP binding"/>
    <property type="evidence" value="ECO:0007669"/>
    <property type="project" value="UniProtKB-KW"/>
</dbReference>
<gene>
    <name evidence="6" type="ORF">GOP47_0021773</name>
</gene>
<dbReference type="NCBIfam" id="NF040713">
    <property type="entry name" value="ZapE"/>
    <property type="match status" value="1"/>
</dbReference>
<evidence type="ECO:0000256" key="1">
    <source>
        <dbReference type="ARBA" id="ARBA00010322"/>
    </source>
</evidence>
<dbReference type="Gene3D" id="3.40.50.300">
    <property type="entry name" value="P-loop containing nucleotide triphosphate hydrolases"/>
    <property type="match status" value="1"/>
</dbReference>
<evidence type="ECO:0000256" key="3">
    <source>
        <dbReference type="ARBA" id="ARBA00022741"/>
    </source>
</evidence>
<keyword evidence="5" id="KW-0175">Coiled coil</keyword>
<dbReference type="SUPFAM" id="SSF52540">
    <property type="entry name" value="P-loop containing nucleoside triphosphate hydrolases"/>
    <property type="match status" value="1"/>
</dbReference>
<dbReference type="InterPro" id="IPR005654">
    <property type="entry name" value="ATPase_AFG1-like"/>
</dbReference>
<evidence type="ECO:0000256" key="5">
    <source>
        <dbReference type="SAM" id="Coils"/>
    </source>
</evidence>
<accession>A0A9D4UA69</accession>
<keyword evidence="2" id="KW-0150">Chloroplast</keyword>
<keyword evidence="7" id="KW-1185">Reference proteome</keyword>
<dbReference type="PANTHER" id="PTHR12169">
    <property type="entry name" value="ATPASE N2B"/>
    <property type="match status" value="1"/>
</dbReference>
<feature type="coiled-coil region" evidence="5">
    <location>
        <begin position="33"/>
        <end position="97"/>
    </location>
</feature>
<dbReference type="AlphaFoldDB" id="A0A9D4UA69"/>
<dbReference type="Proteomes" id="UP000886520">
    <property type="component" value="Chromosome 21"/>
</dbReference>
<organism evidence="6 7">
    <name type="scientific">Adiantum capillus-veneris</name>
    <name type="common">Maidenhair fern</name>
    <dbReference type="NCBI Taxonomy" id="13818"/>
    <lineage>
        <taxon>Eukaryota</taxon>
        <taxon>Viridiplantae</taxon>
        <taxon>Streptophyta</taxon>
        <taxon>Embryophyta</taxon>
        <taxon>Tracheophyta</taxon>
        <taxon>Polypodiopsida</taxon>
        <taxon>Polypodiidae</taxon>
        <taxon>Polypodiales</taxon>
        <taxon>Pteridineae</taxon>
        <taxon>Pteridaceae</taxon>
        <taxon>Vittarioideae</taxon>
        <taxon>Adiantum</taxon>
    </lineage>
</organism>
<keyword evidence="4" id="KW-0067">ATP-binding</keyword>
<dbReference type="InterPro" id="IPR027417">
    <property type="entry name" value="P-loop_NTPase"/>
</dbReference>
<comment type="caution">
    <text evidence="6">The sequence shown here is derived from an EMBL/GenBank/DDBJ whole genome shotgun (WGS) entry which is preliminary data.</text>
</comment>
<dbReference type="EMBL" id="JABFUD020000021">
    <property type="protein sequence ID" value="KAI5063226.1"/>
    <property type="molecule type" value="Genomic_DNA"/>
</dbReference>
<name>A0A9D4UA69_ADICA</name>
<comment type="similarity">
    <text evidence="1">Belongs to the AFG1 ATPase family.</text>
</comment>
<dbReference type="OrthoDB" id="548867at2759"/>
<keyword evidence="2" id="KW-0934">Plastid</keyword>
<dbReference type="GO" id="GO:0005739">
    <property type="term" value="C:mitochondrion"/>
    <property type="evidence" value="ECO:0007669"/>
    <property type="project" value="TreeGrafter"/>
</dbReference>
<evidence type="ECO:0000313" key="7">
    <source>
        <dbReference type="Proteomes" id="UP000886520"/>
    </source>
</evidence>
<dbReference type="PANTHER" id="PTHR12169:SF6">
    <property type="entry name" value="AFG1-LIKE ATPASE"/>
    <property type="match status" value="1"/>
</dbReference>
<evidence type="ECO:0008006" key="8">
    <source>
        <dbReference type="Google" id="ProtNLM"/>
    </source>
</evidence>